<organism evidence="2 3">
    <name type="scientific">Hufsiella ginkgonis</name>
    <dbReference type="NCBI Taxonomy" id="2695274"/>
    <lineage>
        <taxon>Bacteria</taxon>
        <taxon>Pseudomonadati</taxon>
        <taxon>Bacteroidota</taxon>
        <taxon>Sphingobacteriia</taxon>
        <taxon>Sphingobacteriales</taxon>
        <taxon>Sphingobacteriaceae</taxon>
        <taxon>Hufsiella</taxon>
    </lineage>
</organism>
<protein>
    <recommendedName>
        <fullName evidence="4">HEPN domain-containing protein</fullName>
    </recommendedName>
</protein>
<evidence type="ECO:0000313" key="2">
    <source>
        <dbReference type="EMBL" id="MXV14302.1"/>
    </source>
</evidence>
<keyword evidence="3" id="KW-1185">Reference proteome</keyword>
<accession>A0A7K1XTK9</accession>
<keyword evidence="1" id="KW-1133">Transmembrane helix</keyword>
<gene>
    <name evidence="2" type="ORF">GS398_03250</name>
</gene>
<dbReference type="Gene3D" id="1.20.120.330">
    <property type="entry name" value="Nucleotidyltransferases domain 2"/>
    <property type="match status" value="1"/>
</dbReference>
<proteinExistence type="predicted"/>
<evidence type="ECO:0008006" key="4">
    <source>
        <dbReference type="Google" id="ProtNLM"/>
    </source>
</evidence>
<feature type="transmembrane region" description="Helical" evidence="1">
    <location>
        <begin position="46"/>
        <end position="66"/>
    </location>
</feature>
<name>A0A7K1XTK9_9SPHI</name>
<sequence>MKALTKHPDTTSNKLTPKAWSQLILTADEFAYSADRYKDDNRYRHLALYLLHQATAVALTAIIRALPVRHGQAVNTREQLEAVTRFSPEIGAAFPRATAEEVRLFYLLMHAADITHAYEWQKVTENEIDVLQGWVSALIDRIEKSYKVNRKRKLKVVHEATC</sequence>
<dbReference type="Proteomes" id="UP000451233">
    <property type="component" value="Unassembled WGS sequence"/>
</dbReference>
<reference evidence="2 3" key="1">
    <citation type="submission" date="2019-11" db="EMBL/GenBank/DDBJ databases">
        <title>Pedobacter sp. HMF7056 Genome sequencing and assembly.</title>
        <authorList>
            <person name="Kang H."/>
            <person name="Kim H."/>
            <person name="Joh K."/>
        </authorList>
    </citation>
    <scope>NUCLEOTIDE SEQUENCE [LARGE SCALE GENOMIC DNA]</scope>
    <source>
        <strain evidence="2 3">HMF7056</strain>
    </source>
</reference>
<dbReference type="AlphaFoldDB" id="A0A7K1XTK9"/>
<keyword evidence="1" id="KW-0472">Membrane</keyword>
<dbReference type="EMBL" id="WVHS01000001">
    <property type="protein sequence ID" value="MXV14302.1"/>
    <property type="molecule type" value="Genomic_DNA"/>
</dbReference>
<evidence type="ECO:0000313" key="3">
    <source>
        <dbReference type="Proteomes" id="UP000451233"/>
    </source>
</evidence>
<keyword evidence="1" id="KW-0812">Transmembrane</keyword>
<evidence type="ECO:0000256" key="1">
    <source>
        <dbReference type="SAM" id="Phobius"/>
    </source>
</evidence>
<dbReference type="RefSeq" id="WP_160905282.1">
    <property type="nucleotide sequence ID" value="NZ_WVHS01000001.1"/>
</dbReference>
<comment type="caution">
    <text evidence="2">The sequence shown here is derived from an EMBL/GenBank/DDBJ whole genome shotgun (WGS) entry which is preliminary data.</text>
</comment>